<feature type="compositionally biased region" description="Acidic residues" evidence="1">
    <location>
        <begin position="46"/>
        <end position="58"/>
    </location>
</feature>
<name>B4H1T7_DROPE</name>
<dbReference type="Proteomes" id="UP000008744">
    <property type="component" value="Unassembled WGS sequence"/>
</dbReference>
<proteinExistence type="predicted"/>
<evidence type="ECO:0000256" key="1">
    <source>
        <dbReference type="SAM" id="MobiDB-lite"/>
    </source>
</evidence>
<dbReference type="EMBL" id="CH479203">
    <property type="protein sequence ID" value="EDW30289.1"/>
    <property type="molecule type" value="Genomic_DNA"/>
</dbReference>
<keyword evidence="3" id="KW-1185">Reference proteome</keyword>
<sequence length="66" mass="7632">MRKREEHERVDDDGTGLGHSYERFRSQLGSPIQSQSRPRVNQPSESDSDSEFELELELESQSMHSP</sequence>
<accession>B4H1T7</accession>
<evidence type="ECO:0000313" key="3">
    <source>
        <dbReference type="Proteomes" id="UP000008744"/>
    </source>
</evidence>
<gene>
    <name evidence="2" type="primary">Dper\GL17905</name>
    <name evidence="2" type="ORF">Dper_GL17905</name>
</gene>
<dbReference type="AlphaFoldDB" id="B4H1T7"/>
<protein>
    <submittedName>
        <fullName evidence="2">GL17905</fullName>
    </submittedName>
</protein>
<dbReference type="HOGENOM" id="CLU_2833868_0_0_1"/>
<reference evidence="2 3" key="1">
    <citation type="journal article" date="2007" name="Nature">
        <title>Evolution of genes and genomes on the Drosophila phylogeny.</title>
        <authorList>
            <consortium name="Drosophila 12 Genomes Consortium"/>
            <person name="Clark A.G."/>
            <person name="Eisen M.B."/>
            <person name="Smith D.R."/>
            <person name="Bergman C.M."/>
            <person name="Oliver B."/>
            <person name="Markow T.A."/>
            <person name="Kaufman T.C."/>
            <person name="Kellis M."/>
            <person name="Gelbart W."/>
            <person name="Iyer V.N."/>
            <person name="Pollard D.A."/>
            <person name="Sackton T.B."/>
            <person name="Larracuente A.M."/>
            <person name="Singh N.D."/>
            <person name="Abad J.P."/>
            <person name="Abt D.N."/>
            <person name="Adryan B."/>
            <person name="Aguade M."/>
            <person name="Akashi H."/>
            <person name="Anderson W.W."/>
            <person name="Aquadro C.F."/>
            <person name="Ardell D.H."/>
            <person name="Arguello R."/>
            <person name="Artieri C.G."/>
            <person name="Barbash D.A."/>
            <person name="Barker D."/>
            <person name="Barsanti P."/>
            <person name="Batterham P."/>
            <person name="Batzoglou S."/>
            <person name="Begun D."/>
            <person name="Bhutkar A."/>
            <person name="Blanco E."/>
            <person name="Bosak S.A."/>
            <person name="Bradley R.K."/>
            <person name="Brand A.D."/>
            <person name="Brent M.R."/>
            <person name="Brooks A.N."/>
            <person name="Brown R.H."/>
            <person name="Butlin R.K."/>
            <person name="Caggese C."/>
            <person name="Calvi B.R."/>
            <person name="Bernardo de Carvalho A."/>
            <person name="Caspi A."/>
            <person name="Castrezana S."/>
            <person name="Celniker S.E."/>
            <person name="Chang J.L."/>
            <person name="Chapple C."/>
            <person name="Chatterji S."/>
            <person name="Chinwalla A."/>
            <person name="Civetta A."/>
            <person name="Clifton S.W."/>
            <person name="Comeron J.M."/>
            <person name="Costello J.C."/>
            <person name="Coyne J.A."/>
            <person name="Daub J."/>
            <person name="David R.G."/>
            <person name="Delcher A.L."/>
            <person name="Delehaunty K."/>
            <person name="Do C.B."/>
            <person name="Ebling H."/>
            <person name="Edwards K."/>
            <person name="Eickbush T."/>
            <person name="Evans J.D."/>
            <person name="Filipski A."/>
            <person name="Findeiss S."/>
            <person name="Freyhult E."/>
            <person name="Fulton L."/>
            <person name="Fulton R."/>
            <person name="Garcia A.C."/>
            <person name="Gardiner A."/>
            <person name="Garfield D.A."/>
            <person name="Garvin B.E."/>
            <person name="Gibson G."/>
            <person name="Gilbert D."/>
            <person name="Gnerre S."/>
            <person name="Godfrey J."/>
            <person name="Good R."/>
            <person name="Gotea V."/>
            <person name="Gravely B."/>
            <person name="Greenberg A.J."/>
            <person name="Griffiths-Jones S."/>
            <person name="Gross S."/>
            <person name="Guigo R."/>
            <person name="Gustafson E.A."/>
            <person name="Haerty W."/>
            <person name="Hahn M.W."/>
            <person name="Halligan D.L."/>
            <person name="Halpern A.L."/>
            <person name="Halter G.M."/>
            <person name="Han M.V."/>
            <person name="Heger A."/>
            <person name="Hillier L."/>
            <person name="Hinrichs A.S."/>
            <person name="Holmes I."/>
            <person name="Hoskins R.A."/>
            <person name="Hubisz M.J."/>
            <person name="Hultmark D."/>
            <person name="Huntley M.A."/>
            <person name="Jaffe D.B."/>
            <person name="Jagadeeshan S."/>
            <person name="Jeck W.R."/>
            <person name="Johnson J."/>
            <person name="Jones C.D."/>
            <person name="Jordan W.C."/>
            <person name="Karpen G.H."/>
            <person name="Kataoka E."/>
            <person name="Keightley P.D."/>
            <person name="Kheradpour P."/>
            <person name="Kirkness E.F."/>
            <person name="Koerich L.B."/>
            <person name="Kristiansen K."/>
            <person name="Kudrna D."/>
            <person name="Kulathinal R.J."/>
            <person name="Kumar S."/>
            <person name="Kwok R."/>
            <person name="Lander E."/>
            <person name="Langley C.H."/>
            <person name="Lapoint R."/>
            <person name="Lazzaro B.P."/>
            <person name="Lee S.J."/>
            <person name="Levesque L."/>
            <person name="Li R."/>
            <person name="Lin C.F."/>
            <person name="Lin M.F."/>
            <person name="Lindblad-Toh K."/>
            <person name="Llopart A."/>
            <person name="Long M."/>
            <person name="Low L."/>
            <person name="Lozovsky E."/>
            <person name="Lu J."/>
            <person name="Luo M."/>
            <person name="Machado C.A."/>
            <person name="Makalowski W."/>
            <person name="Marzo M."/>
            <person name="Matsuda M."/>
            <person name="Matzkin L."/>
            <person name="McAllister B."/>
            <person name="McBride C.S."/>
            <person name="McKernan B."/>
            <person name="McKernan K."/>
            <person name="Mendez-Lago M."/>
            <person name="Minx P."/>
            <person name="Mollenhauer M.U."/>
            <person name="Montooth K."/>
            <person name="Mount S.M."/>
            <person name="Mu X."/>
            <person name="Myers E."/>
            <person name="Negre B."/>
            <person name="Newfeld S."/>
            <person name="Nielsen R."/>
            <person name="Noor M.A."/>
            <person name="O'Grady P."/>
            <person name="Pachter L."/>
            <person name="Papaceit M."/>
            <person name="Parisi M.J."/>
            <person name="Parisi M."/>
            <person name="Parts L."/>
            <person name="Pedersen J.S."/>
            <person name="Pesole G."/>
            <person name="Phillippy A.M."/>
            <person name="Ponting C.P."/>
            <person name="Pop M."/>
            <person name="Porcelli D."/>
            <person name="Powell J.R."/>
            <person name="Prohaska S."/>
            <person name="Pruitt K."/>
            <person name="Puig M."/>
            <person name="Quesneville H."/>
            <person name="Ram K.R."/>
            <person name="Rand D."/>
            <person name="Rasmussen M.D."/>
            <person name="Reed L.K."/>
            <person name="Reenan R."/>
            <person name="Reily A."/>
            <person name="Remington K.A."/>
            <person name="Rieger T.T."/>
            <person name="Ritchie M.G."/>
            <person name="Robin C."/>
            <person name="Rogers Y.H."/>
            <person name="Rohde C."/>
            <person name="Rozas J."/>
            <person name="Rubenfield M.J."/>
            <person name="Ruiz A."/>
            <person name="Russo S."/>
            <person name="Salzberg S.L."/>
            <person name="Sanchez-Gracia A."/>
            <person name="Saranga D.J."/>
            <person name="Sato H."/>
            <person name="Schaeffer S.W."/>
            <person name="Schatz M.C."/>
            <person name="Schlenke T."/>
            <person name="Schwartz R."/>
            <person name="Segarra C."/>
            <person name="Singh R.S."/>
            <person name="Sirot L."/>
            <person name="Sirota M."/>
            <person name="Sisneros N.B."/>
            <person name="Smith C.D."/>
            <person name="Smith T.F."/>
            <person name="Spieth J."/>
            <person name="Stage D.E."/>
            <person name="Stark A."/>
            <person name="Stephan W."/>
            <person name="Strausberg R.L."/>
            <person name="Strempel S."/>
            <person name="Sturgill D."/>
            <person name="Sutton G."/>
            <person name="Sutton G.G."/>
            <person name="Tao W."/>
            <person name="Teichmann S."/>
            <person name="Tobari Y.N."/>
            <person name="Tomimura Y."/>
            <person name="Tsolas J.M."/>
            <person name="Valente V.L."/>
            <person name="Venter E."/>
            <person name="Venter J.C."/>
            <person name="Vicario S."/>
            <person name="Vieira F.G."/>
            <person name="Vilella A.J."/>
            <person name="Villasante A."/>
            <person name="Walenz B."/>
            <person name="Wang J."/>
            <person name="Wasserman M."/>
            <person name="Watts T."/>
            <person name="Wilson D."/>
            <person name="Wilson R.K."/>
            <person name="Wing R.A."/>
            <person name="Wolfner M.F."/>
            <person name="Wong A."/>
            <person name="Wong G.K."/>
            <person name="Wu C.I."/>
            <person name="Wu G."/>
            <person name="Yamamoto D."/>
            <person name="Yang H.P."/>
            <person name="Yang S.P."/>
            <person name="Yorke J.A."/>
            <person name="Yoshida K."/>
            <person name="Zdobnov E."/>
            <person name="Zhang P."/>
            <person name="Zhang Y."/>
            <person name="Zimin A.V."/>
            <person name="Baldwin J."/>
            <person name="Abdouelleil A."/>
            <person name="Abdulkadir J."/>
            <person name="Abebe A."/>
            <person name="Abera B."/>
            <person name="Abreu J."/>
            <person name="Acer S.C."/>
            <person name="Aftuck L."/>
            <person name="Alexander A."/>
            <person name="An P."/>
            <person name="Anderson E."/>
            <person name="Anderson S."/>
            <person name="Arachi H."/>
            <person name="Azer M."/>
            <person name="Bachantsang P."/>
            <person name="Barry A."/>
            <person name="Bayul T."/>
            <person name="Berlin A."/>
            <person name="Bessette D."/>
            <person name="Bloom T."/>
            <person name="Blye J."/>
            <person name="Boguslavskiy L."/>
            <person name="Bonnet C."/>
            <person name="Boukhgalter B."/>
            <person name="Bourzgui I."/>
            <person name="Brown A."/>
            <person name="Cahill P."/>
            <person name="Channer S."/>
            <person name="Cheshatsang Y."/>
            <person name="Chuda L."/>
            <person name="Citroen M."/>
            <person name="Collymore A."/>
            <person name="Cooke P."/>
            <person name="Costello M."/>
            <person name="D'Aco K."/>
            <person name="Daza R."/>
            <person name="De Haan G."/>
            <person name="DeGray S."/>
            <person name="DeMaso C."/>
            <person name="Dhargay N."/>
            <person name="Dooley K."/>
            <person name="Dooley E."/>
            <person name="Doricent M."/>
            <person name="Dorje P."/>
            <person name="Dorjee K."/>
            <person name="Dupes A."/>
            <person name="Elong R."/>
            <person name="Falk J."/>
            <person name="Farina A."/>
            <person name="Faro S."/>
            <person name="Ferguson D."/>
            <person name="Fisher S."/>
            <person name="Foley C.D."/>
            <person name="Franke A."/>
            <person name="Friedrich D."/>
            <person name="Gadbois L."/>
            <person name="Gearin G."/>
            <person name="Gearin C.R."/>
            <person name="Giannoukos G."/>
            <person name="Goode T."/>
            <person name="Graham J."/>
            <person name="Grandbois E."/>
            <person name="Grewal S."/>
            <person name="Gyaltsen K."/>
            <person name="Hafez N."/>
            <person name="Hagos B."/>
            <person name="Hall J."/>
            <person name="Henson C."/>
            <person name="Hollinger A."/>
            <person name="Honan T."/>
            <person name="Huard M.D."/>
            <person name="Hughes L."/>
            <person name="Hurhula B."/>
            <person name="Husby M.E."/>
            <person name="Kamat A."/>
            <person name="Kanga B."/>
            <person name="Kashin S."/>
            <person name="Khazanovich D."/>
            <person name="Kisner P."/>
            <person name="Lance K."/>
            <person name="Lara M."/>
            <person name="Lee W."/>
            <person name="Lennon N."/>
            <person name="Letendre F."/>
            <person name="LeVine R."/>
            <person name="Lipovsky A."/>
            <person name="Liu X."/>
            <person name="Liu J."/>
            <person name="Liu S."/>
            <person name="Lokyitsang T."/>
            <person name="Lokyitsang Y."/>
            <person name="Lubonja R."/>
            <person name="Lui A."/>
            <person name="MacDonald P."/>
            <person name="Magnisalis V."/>
            <person name="Maru K."/>
            <person name="Matthews C."/>
            <person name="McCusker W."/>
            <person name="McDonough S."/>
            <person name="Mehta T."/>
            <person name="Meldrim J."/>
            <person name="Meneus L."/>
            <person name="Mihai O."/>
            <person name="Mihalev A."/>
            <person name="Mihova T."/>
            <person name="Mittelman R."/>
            <person name="Mlenga V."/>
            <person name="Montmayeur A."/>
            <person name="Mulrain L."/>
            <person name="Navidi A."/>
            <person name="Naylor J."/>
            <person name="Negash T."/>
            <person name="Nguyen T."/>
            <person name="Nguyen N."/>
            <person name="Nicol R."/>
            <person name="Norbu C."/>
            <person name="Norbu N."/>
            <person name="Novod N."/>
            <person name="O'Neill B."/>
            <person name="Osman S."/>
            <person name="Markiewicz E."/>
            <person name="Oyono O.L."/>
            <person name="Patti C."/>
            <person name="Phunkhang P."/>
            <person name="Pierre F."/>
            <person name="Priest M."/>
            <person name="Raghuraman S."/>
            <person name="Rege F."/>
            <person name="Reyes R."/>
            <person name="Rise C."/>
            <person name="Rogov P."/>
            <person name="Ross K."/>
            <person name="Ryan E."/>
            <person name="Settipalli S."/>
            <person name="Shea T."/>
            <person name="Sherpa N."/>
            <person name="Shi L."/>
            <person name="Shih D."/>
            <person name="Sparrow T."/>
            <person name="Spaulding J."/>
            <person name="Stalker J."/>
            <person name="Stange-Thomann N."/>
            <person name="Stavropoulos S."/>
            <person name="Stone C."/>
            <person name="Strader C."/>
            <person name="Tesfaye S."/>
            <person name="Thomson T."/>
            <person name="Thoulutsang Y."/>
            <person name="Thoulutsang D."/>
            <person name="Topham K."/>
            <person name="Topping I."/>
            <person name="Tsamla T."/>
            <person name="Vassiliev H."/>
            <person name="Vo A."/>
            <person name="Wangchuk T."/>
            <person name="Wangdi T."/>
            <person name="Weiand M."/>
            <person name="Wilkinson J."/>
            <person name="Wilson A."/>
            <person name="Yadav S."/>
            <person name="Young G."/>
            <person name="Yu Q."/>
            <person name="Zembek L."/>
            <person name="Zhong D."/>
            <person name="Zimmer A."/>
            <person name="Zwirko Z."/>
            <person name="Jaffe D.B."/>
            <person name="Alvarez P."/>
            <person name="Brockman W."/>
            <person name="Butler J."/>
            <person name="Chin C."/>
            <person name="Gnerre S."/>
            <person name="Grabherr M."/>
            <person name="Kleber M."/>
            <person name="Mauceli E."/>
            <person name="MacCallum I."/>
        </authorList>
    </citation>
    <scope>NUCLEOTIDE SEQUENCE [LARGE SCALE GENOMIC DNA]</scope>
    <source>
        <strain evidence="3">MSH-3 / Tucson 14011-0111.49</strain>
    </source>
</reference>
<organism evidence="3">
    <name type="scientific">Drosophila persimilis</name>
    <name type="common">Fruit fly</name>
    <dbReference type="NCBI Taxonomy" id="7234"/>
    <lineage>
        <taxon>Eukaryota</taxon>
        <taxon>Metazoa</taxon>
        <taxon>Ecdysozoa</taxon>
        <taxon>Arthropoda</taxon>
        <taxon>Hexapoda</taxon>
        <taxon>Insecta</taxon>
        <taxon>Pterygota</taxon>
        <taxon>Neoptera</taxon>
        <taxon>Endopterygota</taxon>
        <taxon>Diptera</taxon>
        <taxon>Brachycera</taxon>
        <taxon>Muscomorpha</taxon>
        <taxon>Ephydroidea</taxon>
        <taxon>Drosophilidae</taxon>
        <taxon>Drosophila</taxon>
        <taxon>Sophophora</taxon>
    </lineage>
</organism>
<feature type="region of interest" description="Disordered" evidence="1">
    <location>
        <begin position="1"/>
        <end position="66"/>
    </location>
</feature>
<feature type="compositionally biased region" description="Basic and acidic residues" evidence="1">
    <location>
        <begin position="1"/>
        <end position="12"/>
    </location>
</feature>
<feature type="compositionally biased region" description="Polar residues" evidence="1">
    <location>
        <begin position="27"/>
        <end position="43"/>
    </location>
</feature>
<evidence type="ECO:0000313" key="2">
    <source>
        <dbReference type="EMBL" id="EDW30289.1"/>
    </source>
</evidence>